<proteinExistence type="predicted"/>
<organism evidence="4 5">
    <name type="scientific">Saccharomyces cerevisiae (strain YJM789)</name>
    <name type="common">Baker's yeast</name>
    <dbReference type="NCBI Taxonomy" id="307796"/>
    <lineage>
        <taxon>Eukaryota</taxon>
        <taxon>Fungi</taxon>
        <taxon>Dikarya</taxon>
        <taxon>Ascomycota</taxon>
        <taxon>Saccharomycotina</taxon>
        <taxon>Saccharomycetes</taxon>
        <taxon>Saccharomycetales</taxon>
        <taxon>Saccharomycetaceae</taxon>
        <taxon>Saccharomyces</taxon>
    </lineage>
</organism>
<keyword evidence="1 4" id="KW-0489">Methyltransferase</keyword>
<dbReference type="InterPro" id="IPR044748">
    <property type="entry name" value="Trm3/TARBP1_C"/>
</dbReference>
<dbReference type="GO" id="GO:0016423">
    <property type="term" value="F:tRNA (guanine) methyltransferase activity"/>
    <property type="evidence" value="ECO:0007669"/>
    <property type="project" value="InterPro"/>
</dbReference>
<dbReference type="CDD" id="cd18091">
    <property type="entry name" value="SpoU-like_TRM3-like"/>
    <property type="match status" value="1"/>
</dbReference>
<sequence>MVGGALICKYLPREEQLKLISDLIQNDSLEEVLELIETSPLDITTDSNIETPIFEKITEQVIAYASIDGEAREMFRSSRAEMNKALRTSAQLLCCLPSVWHKFQVWMSYRLNDIISENYKHLFNDNFGKKIVQPFFDSFAEEQNANIKHENLHLDILSLLHYLEVVYLFDECKNGISSKCLDFIIVPLLGCNSEEIADSCSKLMRWHIKYLSKCCNTDSNFDKLIWTFIKQLYAEGSQQAWKQKNSLSFLLRFLLAAELSPELIAYIKTDAYWRHIQTELDNDVHEHRKLALSILKLTIQKLSSHGITLQTTFYKCNDLANIEMLGSWKKFTTLYEMIALDTSLNQIQAAKQDIIKIFDNVHLHHSWGLILLSTGLKSSMESVRKYMMTLMFSITNMSAFSSNLPLLTKTLLPAAMSAHYFDVKGVSCPHGEKLSLFVNNLLSQTTEGISDILFEILKLLVEKGTSFDPSRIYLSYGILVFFQNNKQKTINSDHLSLIRKLYDFAAEEEVLETTIQTIYLKFLLYIDPSVSAFELLFTLVSHIKLKGGTYKYVEPLFEDYRDLAVSHFDDLQAKENLTTNIGKDTIFDLLASIIFDFKDIDITPDFLIEVAKSKQDIPVYTPKAVTFLTQLLSGEPSNGYTYENATALLSYPNFTISTWKSINVNNLFKSVMEKFSLDKFKFFAEIYQKTYECRFDTIELNFNDLLSLYEMVKKSANQCSRESFKVKDCAYSSYFELLNTFLKTYALNRDSSEGNGDELHMLLRLVDENINKDNGNYLGNLAVCKLLYFIIDSYIHCSTSVSDDDIFIVKFIFEKFSFIWECINSERLVLKERDLHLMLIKGLFHPVILYFGSNQYIDTLTSKLEEHAQTIISLSYSRRSLLPLLGSQLRVFMKFYGKLLREDVDYWWLINIIVGVFKQPQMDVNLYKLKPVISSLFDHKLNNYYIKGDELYEKVYGPDEILARVSIIDSILYANDQLKIRLIEKVTEKTNALYAIKRTDGAEALQRLLQWQLLLLSLLTTNEKKLSETSMIRILKSIEDESSPLVRVYKEWFISSKVVDYYKTGNPKFAEDYLFSLLEDHSKPVFVVSAEKICFMVLKDLRNDEKKYGFTQLLDRFICTLVPNAASNKPLVRHFSNSLIISLWPTFKAYLSDHTLRNIIENLYSNAKKTQIFGQYRAGDANIWDLKGDRKLTNMFGGVLKKVTDHDCPYISESVFEKYLQEKDIVPIGTDERSLWLDKRDTNTESVNSSNISCDTSPLQTKSGAWETVLDLDNKKSNDVVTRSELIVVSSLVDKPPNLGGICRLCDVLGVGLLTVQDIKVKNHPQFKNVAVTADRWMPMEEVALDEIASFMKGKKKEGYTLIGLEQTDKSVKLDNSFQFPKKSLILLGTEAFGIPGTLLSELDLCLEIQQFGVIRSMNIQTATAVIVHSYTVQHM</sequence>
<dbReference type="PANTHER" id="PTHR12029:SF11">
    <property type="entry name" value="METHYLTRANSFERASE TARBP1-RELATED"/>
    <property type="match status" value="1"/>
</dbReference>
<evidence type="ECO:0000313" key="5">
    <source>
        <dbReference type="Proteomes" id="UP000007060"/>
    </source>
</evidence>
<dbReference type="InterPro" id="IPR025759">
    <property type="entry name" value="TRM3"/>
</dbReference>
<dbReference type="SUPFAM" id="SSF75217">
    <property type="entry name" value="alpha/beta knot"/>
    <property type="match status" value="1"/>
</dbReference>
<evidence type="ECO:0000259" key="3">
    <source>
        <dbReference type="Pfam" id="PF00588"/>
    </source>
</evidence>
<evidence type="ECO:0000313" key="4">
    <source>
        <dbReference type="EMBL" id="EDN60247.1"/>
    </source>
</evidence>
<dbReference type="EMBL" id="AAFW02000145">
    <property type="protein sequence ID" value="EDN60247.1"/>
    <property type="molecule type" value="Genomic_DNA"/>
</dbReference>
<dbReference type="InterPro" id="IPR029026">
    <property type="entry name" value="tRNA_m1G_MTases_N"/>
</dbReference>
<accession>A6ZXL7</accession>
<protein>
    <submittedName>
        <fullName evidence="4">Gm18 tRNA methyltransferase</fullName>
    </submittedName>
</protein>
<reference evidence="4 5" key="1">
    <citation type="journal article" date="2007" name="Proc. Natl. Acad. Sci. U.S.A.">
        <title>Genome sequencing and comparative analysis of Saccharomyces cerevisiae strain YJM789.</title>
        <authorList>
            <person name="Wei W."/>
            <person name="McCusker J.H."/>
            <person name="Hyman R.W."/>
            <person name="Jones T."/>
            <person name="Ning Y."/>
            <person name="Cao Z."/>
            <person name="Gu Z."/>
            <person name="Bruno D."/>
            <person name="Miranda M."/>
            <person name="Nguyen M."/>
            <person name="Wilhelmy J."/>
            <person name="Komp C."/>
            <person name="Tamse R."/>
            <person name="Wang X."/>
            <person name="Jia P."/>
            <person name="Luedi P."/>
            <person name="Oefner P.J."/>
            <person name="David L."/>
            <person name="Dietrich F.S."/>
            <person name="Li Y."/>
            <person name="Davis R.W."/>
            <person name="Steinmetz L.M."/>
        </authorList>
    </citation>
    <scope>NUCLEOTIDE SEQUENCE [LARGE SCALE GENOMIC DNA]</scope>
    <source>
        <strain evidence="4 5">YJM789</strain>
    </source>
</reference>
<dbReference type="GO" id="GO:0030488">
    <property type="term" value="P:tRNA methylation"/>
    <property type="evidence" value="ECO:0007669"/>
    <property type="project" value="InterPro"/>
</dbReference>
<name>A6ZXL7_YEAS7</name>
<dbReference type="PANTHER" id="PTHR12029">
    <property type="entry name" value="RNA METHYLTRANSFERASE"/>
    <property type="match status" value="1"/>
</dbReference>
<dbReference type="InterPro" id="IPR029028">
    <property type="entry name" value="Alpha/beta_knot_MTases"/>
</dbReference>
<dbReference type="FunFam" id="3.40.1280.10:FF:000022">
    <property type="entry name" value="Trm3p"/>
    <property type="match status" value="1"/>
</dbReference>
<dbReference type="Proteomes" id="UP000007060">
    <property type="component" value="Unassembled WGS sequence"/>
</dbReference>
<dbReference type="Pfam" id="PF00588">
    <property type="entry name" value="SpoU_methylase"/>
    <property type="match status" value="1"/>
</dbReference>
<dbReference type="GO" id="GO:0003723">
    <property type="term" value="F:RNA binding"/>
    <property type="evidence" value="ECO:0007669"/>
    <property type="project" value="InterPro"/>
</dbReference>
<dbReference type="Gene3D" id="3.40.1280.10">
    <property type="match status" value="1"/>
</dbReference>
<keyword evidence="2 4" id="KW-0808">Transferase</keyword>
<comment type="caution">
    <text evidence="4">The sequence shown here is derived from an EMBL/GenBank/DDBJ whole genome shotgun (WGS) entry which is preliminary data.</text>
</comment>
<dbReference type="OrthoDB" id="241340at2759"/>
<dbReference type="InterPro" id="IPR001537">
    <property type="entry name" value="SpoU_MeTrfase"/>
</dbReference>
<dbReference type="HOGENOM" id="CLU_005519_0_0_1"/>
<evidence type="ECO:0000256" key="2">
    <source>
        <dbReference type="ARBA" id="ARBA00022679"/>
    </source>
</evidence>
<evidence type="ECO:0000256" key="1">
    <source>
        <dbReference type="ARBA" id="ARBA00022603"/>
    </source>
</evidence>
<dbReference type="PROSITE" id="PS51623">
    <property type="entry name" value="SAM_MT_TRMH_1"/>
    <property type="match status" value="1"/>
</dbReference>
<gene>
    <name evidence="4" type="primary">TRM3</name>
    <name evidence="4" type="ORF">SCY_0805</name>
</gene>
<feature type="domain" description="tRNA/rRNA methyltransferase SpoU type" evidence="3">
    <location>
        <begin position="1286"/>
        <end position="1428"/>
    </location>
</feature>
<dbReference type="InterPro" id="IPR045330">
    <property type="entry name" value="TRM3/TARBP1"/>
</dbReference>